<sequence>MLELYQAVIEGDLEEITAHLDKIKPEFQEIANAISQLADRYQFEQILNLIQAVNNL</sequence>
<name>A0ACD5GZK8_9CYAN</name>
<evidence type="ECO:0000313" key="1">
    <source>
        <dbReference type="EMBL" id="XPM65801.1"/>
    </source>
</evidence>
<protein>
    <submittedName>
        <fullName evidence="1">Uncharacterized protein</fullName>
    </submittedName>
</protein>
<keyword evidence="2" id="KW-1185">Reference proteome</keyword>
<gene>
    <name evidence="1" type="ORF">BH720_009775</name>
</gene>
<accession>A0ACD5GZK8</accession>
<dbReference type="EMBL" id="CP182909">
    <property type="protein sequence ID" value="XPM65801.1"/>
    <property type="molecule type" value="Genomic_DNA"/>
</dbReference>
<organism evidence="1 2">
    <name type="scientific">Desertifilum tharense IPPAS B-1220</name>
    <dbReference type="NCBI Taxonomy" id="1781255"/>
    <lineage>
        <taxon>Bacteria</taxon>
        <taxon>Bacillati</taxon>
        <taxon>Cyanobacteriota</taxon>
        <taxon>Cyanophyceae</taxon>
        <taxon>Desertifilales</taxon>
        <taxon>Desertifilaceae</taxon>
        <taxon>Desertifilum</taxon>
    </lineage>
</organism>
<evidence type="ECO:0000313" key="2">
    <source>
        <dbReference type="Proteomes" id="UP000095472"/>
    </source>
</evidence>
<reference evidence="1 2" key="1">
    <citation type="journal article" date="2016" name="Genome Announc.">
        <title>Draft Genome Sequence of the Thermotolerant Cyanobacterium Desertifilum sp. IPPAS B-1220.</title>
        <authorList>
            <person name="Mironov K.S."/>
            <person name="Sinetova M.A."/>
            <person name="Bolatkhan K."/>
            <person name="Zayadan B.K."/>
            <person name="Ustinova V.V."/>
            <person name="Kupriyanova E.V."/>
            <person name="Skrypnik A.N."/>
            <person name="Gogoleva N.E."/>
            <person name="Gogolev Y.V."/>
            <person name="Los D.A."/>
        </authorList>
    </citation>
    <scope>NUCLEOTIDE SEQUENCE [LARGE SCALE GENOMIC DNA]</scope>
    <source>
        <strain evidence="1 2">IPPAS B-1220</strain>
    </source>
</reference>
<dbReference type="Proteomes" id="UP000095472">
    <property type="component" value="Chromosome"/>
</dbReference>
<proteinExistence type="predicted"/>